<accession>A0ABR8E3M9</accession>
<keyword evidence="2" id="KW-1185">Reference proteome</keyword>
<dbReference type="Gene3D" id="3.40.50.720">
    <property type="entry name" value="NAD(P)-binding Rossmann-like Domain"/>
    <property type="match status" value="1"/>
</dbReference>
<organism evidence="1 2">
    <name type="scientific">Nostoc flagelliforme FACHB-838</name>
    <dbReference type="NCBI Taxonomy" id="2692904"/>
    <lineage>
        <taxon>Bacteria</taxon>
        <taxon>Bacillati</taxon>
        <taxon>Cyanobacteriota</taxon>
        <taxon>Cyanophyceae</taxon>
        <taxon>Nostocales</taxon>
        <taxon>Nostocaceae</taxon>
        <taxon>Nostoc</taxon>
    </lineage>
</organism>
<comment type="caution">
    <text evidence="1">The sequence shown here is derived from an EMBL/GenBank/DDBJ whole genome shotgun (WGS) entry which is preliminary data.</text>
</comment>
<reference evidence="1 2" key="1">
    <citation type="journal article" date="2020" name="ISME J.">
        <title>Comparative genomics reveals insights into cyanobacterial evolution and habitat adaptation.</title>
        <authorList>
            <person name="Chen M.Y."/>
            <person name="Teng W.K."/>
            <person name="Zhao L."/>
            <person name="Hu C.X."/>
            <person name="Zhou Y.K."/>
            <person name="Han B.P."/>
            <person name="Song L.R."/>
            <person name="Shu W.S."/>
        </authorList>
    </citation>
    <scope>NUCLEOTIDE SEQUENCE [LARGE SCALE GENOMIC DNA]</scope>
    <source>
        <strain evidence="1 2">FACHB-838</strain>
    </source>
</reference>
<dbReference type="RefSeq" id="WP_190946818.1">
    <property type="nucleotide sequence ID" value="NZ_JACJSI010000379.1"/>
</dbReference>
<gene>
    <name evidence="1" type="ORF">H6G97_44715</name>
</gene>
<dbReference type="SUPFAM" id="SSF51735">
    <property type="entry name" value="NAD(P)-binding Rossmann-fold domains"/>
    <property type="match status" value="1"/>
</dbReference>
<sequence length="90" mass="9472">MILQDKVALVTGETSGIGRTTALAYPYGEASYAQPSVGAASRRERKLNVSVASRREVIAFGAAGAKVVFSGRRDAEGEKTAKLIRETGAE</sequence>
<dbReference type="Proteomes" id="UP000623440">
    <property type="component" value="Unassembled WGS sequence"/>
</dbReference>
<evidence type="ECO:0000313" key="1">
    <source>
        <dbReference type="EMBL" id="MBD2536048.1"/>
    </source>
</evidence>
<dbReference type="EMBL" id="JACJSI010000379">
    <property type="protein sequence ID" value="MBD2536048.1"/>
    <property type="molecule type" value="Genomic_DNA"/>
</dbReference>
<protein>
    <submittedName>
        <fullName evidence="1">Uncharacterized protein</fullName>
    </submittedName>
</protein>
<name>A0ABR8E3M9_9NOSO</name>
<proteinExistence type="predicted"/>
<evidence type="ECO:0000313" key="2">
    <source>
        <dbReference type="Proteomes" id="UP000623440"/>
    </source>
</evidence>
<dbReference type="InterPro" id="IPR036291">
    <property type="entry name" value="NAD(P)-bd_dom_sf"/>
</dbReference>